<sequence length="225" mass="25084">MNWIPLSNTEIVCPFTRSTLGVVREWARTYLTGTSPELGREGPVCPYVGPAIRRDLMWVGRIPGSRPWPEFIRLVLADALELYPKLPPTEGGATVLRTLVTVFPGLRDYSLIDELHAELKSEFVAQGFMLGQFYPGCAQPGLWNKDFHPLDAPVPMLVVRPMMATDFPFLLERTEWMSAYVKKFAPALPAHVRHAVVSRLMAGPQTEIAAYRVGEAPIPAGRTAR</sequence>
<evidence type="ECO:0000313" key="2">
    <source>
        <dbReference type="EMBL" id="RJO72402.1"/>
    </source>
</evidence>
<gene>
    <name evidence="2" type="ORF">D5S18_24395</name>
</gene>
<comment type="caution">
    <text evidence="2">The sequence shown here is derived from an EMBL/GenBank/DDBJ whole genome shotgun (WGS) entry which is preliminary data.</text>
</comment>
<dbReference type="AlphaFoldDB" id="A0A3A4KE95"/>
<name>A0A3A4KE95_9NOCA</name>
<keyword evidence="3" id="KW-1185">Reference proteome</keyword>
<protein>
    <recommendedName>
        <fullName evidence="1">DUF6875 domain-containing protein</fullName>
    </recommendedName>
</protein>
<dbReference type="EMBL" id="QZFU01000029">
    <property type="protein sequence ID" value="RJO72402.1"/>
    <property type="molecule type" value="Genomic_DNA"/>
</dbReference>
<proteinExistence type="predicted"/>
<dbReference type="OrthoDB" id="8420726at2"/>
<evidence type="ECO:0000259" key="1">
    <source>
        <dbReference type="Pfam" id="PF21780"/>
    </source>
</evidence>
<dbReference type="Pfam" id="PF21780">
    <property type="entry name" value="DUF6875"/>
    <property type="match status" value="1"/>
</dbReference>
<organism evidence="2 3">
    <name type="scientific">Nocardia panacis</name>
    <dbReference type="NCBI Taxonomy" id="2340916"/>
    <lineage>
        <taxon>Bacteria</taxon>
        <taxon>Bacillati</taxon>
        <taxon>Actinomycetota</taxon>
        <taxon>Actinomycetes</taxon>
        <taxon>Mycobacteriales</taxon>
        <taxon>Nocardiaceae</taxon>
        <taxon>Nocardia</taxon>
    </lineage>
</organism>
<reference evidence="2 3" key="1">
    <citation type="submission" date="2018-09" db="EMBL/GenBank/DDBJ databases">
        <title>YIM PH21274 draft genome.</title>
        <authorList>
            <person name="Miao C."/>
        </authorList>
    </citation>
    <scope>NUCLEOTIDE SEQUENCE [LARGE SCALE GENOMIC DNA]</scope>
    <source>
        <strain evidence="2 3">YIM PH 21724</strain>
    </source>
</reference>
<dbReference type="InterPro" id="IPR049240">
    <property type="entry name" value="DUF6875"/>
</dbReference>
<feature type="domain" description="DUF6875" evidence="1">
    <location>
        <begin position="23"/>
        <end position="194"/>
    </location>
</feature>
<accession>A0A3A4KE95</accession>
<dbReference type="Proteomes" id="UP000266677">
    <property type="component" value="Unassembled WGS sequence"/>
</dbReference>
<evidence type="ECO:0000313" key="3">
    <source>
        <dbReference type="Proteomes" id="UP000266677"/>
    </source>
</evidence>